<organism evidence="3 4">
    <name type="scientific">Pristionchus mayeri</name>
    <dbReference type="NCBI Taxonomy" id="1317129"/>
    <lineage>
        <taxon>Eukaryota</taxon>
        <taxon>Metazoa</taxon>
        <taxon>Ecdysozoa</taxon>
        <taxon>Nematoda</taxon>
        <taxon>Chromadorea</taxon>
        <taxon>Rhabditida</taxon>
        <taxon>Rhabditina</taxon>
        <taxon>Diplogasteromorpha</taxon>
        <taxon>Diplogasteroidea</taxon>
        <taxon>Neodiplogasteridae</taxon>
        <taxon>Pristionchus</taxon>
    </lineage>
</organism>
<dbReference type="Proteomes" id="UP001328107">
    <property type="component" value="Unassembled WGS sequence"/>
</dbReference>
<evidence type="ECO:0000256" key="1">
    <source>
        <dbReference type="SAM" id="Coils"/>
    </source>
</evidence>
<dbReference type="Gene3D" id="1.10.533.30">
    <property type="entry name" value="Nematode polyprotein allergen ABA-1"/>
    <property type="match status" value="6"/>
</dbReference>
<accession>A0AAN5I8L6</accession>
<feature type="domain" description="Polyprotein allergen nematode" evidence="2">
    <location>
        <begin position="129"/>
        <end position="248"/>
    </location>
</feature>
<sequence>EEYKEYFSWLTPEQGDEIKALREAGKHEEVYTKVDEYYAGLDGEKKTEATEKLKGACKHFFKDTFGEAAVEEIKQMKESGSSMDDIAKKVEEFIGKVTDEKKKAVASRASVNCKKIFSASRRRRDHHHGHHEEYKEYFSWLTPEQGDEVKALREAGKQEEVYKKLEEYYASLEEDKKTEATEKLKGACKHFFKATFGDAAVEEFKQMKESGASHDTIAEKVEEFIGKITDEKKKAVASRASANCKKIFGASRRRRDHHDEYAAYKEYFTWLTPEQGAEVKALREAGDDEAANKKVYEIFEALDGDKKTEATEKLKGACKHYFKDVFGEAAVAEIKQMKESGTSMDDIGKKVEEFLGKITDEKKKATATKASVKCKKLFGASRKRRDESKHVEYKEYFSWMTPEQAVEVKKLHESGDDEAAEKKVHEFYTALTGDKLKEATEKLKGACKHFFKDTFGEAATEEIKQMKESGASMDDIGKKVEEMIGKIGDEKKKAKATKITGNCKKVYGVGARRRRHEHSLEEGFKEFLPWITEEQKMELKNMKEAGAGDKIGDKVIEYYESVDADKKDEARSKLQAGCRHFIKHLIGDAASGEMKAMHESGSSPAEMAEKLDEIIDKIDDEEKKAKAERLSKNCKVVYGVATRKRRHEHSLEAGFSEFLPWITEEQKMELKNMNEAGAHDKLGDKVIEYFENVSADKKDEARTKLQAGCRHYLRHVLGSTVAGEMKAMHESGSSPAEMAKKLDEIIDKMDDEDLKEKAERLSKNCK</sequence>
<dbReference type="InterPro" id="IPR038289">
    <property type="entry name" value="DVA-1_sf"/>
</dbReference>
<dbReference type="Pfam" id="PF16469">
    <property type="entry name" value="NPA"/>
    <property type="match status" value="6"/>
</dbReference>
<feature type="coiled-coil region" evidence="1">
    <location>
        <begin position="155"/>
        <end position="182"/>
    </location>
</feature>
<name>A0AAN5I8L6_9BILA</name>
<gene>
    <name evidence="3" type="ORF">PMAYCL1PPCAC_26848</name>
</gene>
<feature type="domain" description="Polyprotein allergen nematode" evidence="2">
    <location>
        <begin position="2"/>
        <end position="117"/>
    </location>
</feature>
<keyword evidence="4" id="KW-1185">Reference proteome</keyword>
<evidence type="ECO:0000313" key="4">
    <source>
        <dbReference type="Proteomes" id="UP001328107"/>
    </source>
</evidence>
<feature type="domain" description="Polyprotein allergen nematode" evidence="2">
    <location>
        <begin position="262"/>
        <end position="378"/>
    </location>
</feature>
<keyword evidence="1" id="KW-0175">Coiled coil</keyword>
<evidence type="ECO:0000313" key="3">
    <source>
        <dbReference type="EMBL" id="GMR56653.1"/>
    </source>
</evidence>
<dbReference type="AlphaFoldDB" id="A0AAN5I8L6"/>
<protein>
    <recommendedName>
        <fullName evidence="2">Polyprotein allergen nematode domain-containing protein</fullName>
    </recommendedName>
</protein>
<feature type="domain" description="Polyprotein allergen nematode" evidence="2">
    <location>
        <begin position="518"/>
        <end position="638"/>
    </location>
</feature>
<proteinExistence type="predicted"/>
<feature type="non-terminal residue" evidence="3">
    <location>
        <position position="1"/>
    </location>
</feature>
<dbReference type="InterPro" id="IPR032487">
    <property type="entry name" value="ABA-1_nematode"/>
</dbReference>
<feature type="domain" description="Polyprotein allergen nematode" evidence="2">
    <location>
        <begin position="392"/>
        <end position="507"/>
    </location>
</feature>
<feature type="non-terminal residue" evidence="3">
    <location>
        <position position="766"/>
    </location>
</feature>
<dbReference type="EMBL" id="BTRK01000006">
    <property type="protein sequence ID" value="GMR56653.1"/>
    <property type="molecule type" value="Genomic_DNA"/>
</dbReference>
<evidence type="ECO:0000259" key="2">
    <source>
        <dbReference type="Pfam" id="PF16469"/>
    </source>
</evidence>
<reference evidence="4" key="1">
    <citation type="submission" date="2022-10" db="EMBL/GenBank/DDBJ databases">
        <title>Genome assembly of Pristionchus species.</title>
        <authorList>
            <person name="Yoshida K."/>
            <person name="Sommer R.J."/>
        </authorList>
    </citation>
    <scope>NUCLEOTIDE SEQUENCE [LARGE SCALE GENOMIC DNA]</scope>
    <source>
        <strain evidence="4">RS5460</strain>
    </source>
</reference>
<feature type="domain" description="Polyprotein allergen nematode" evidence="2">
    <location>
        <begin position="649"/>
        <end position="766"/>
    </location>
</feature>
<comment type="caution">
    <text evidence="3">The sequence shown here is derived from an EMBL/GenBank/DDBJ whole genome shotgun (WGS) entry which is preliminary data.</text>
</comment>